<comment type="caution">
    <text evidence="1">The sequence shown here is derived from an EMBL/GenBank/DDBJ whole genome shotgun (WGS) entry which is preliminary data.</text>
</comment>
<protein>
    <recommendedName>
        <fullName evidence="3">SnoaL-like domain-containing protein</fullName>
    </recommendedName>
</protein>
<dbReference type="Gene3D" id="3.10.450.50">
    <property type="match status" value="1"/>
</dbReference>
<dbReference type="AlphaFoldDB" id="A0A835SQP2"/>
<dbReference type="EMBL" id="JAEHOC010000030">
    <property type="protein sequence ID" value="KAG2429572.1"/>
    <property type="molecule type" value="Genomic_DNA"/>
</dbReference>
<evidence type="ECO:0000313" key="2">
    <source>
        <dbReference type="Proteomes" id="UP000650467"/>
    </source>
</evidence>
<proteinExistence type="predicted"/>
<evidence type="ECO:0000313" key="1">
    <source>
        <dbReference type="EMBL" id="KAG2429572.1"/>
    </source>
</evidence>
<organism evidence="1 2">
    <name type="scientific">Chlamydomonas incerta</name>
    <dbReference type="NCBI Taxonomy" id="51695"/>
    <lineage>
        <taxon>Eukaryota</taxon>
        <taxon>Viridiplantae</taxon>
        <taxon>Chlorophyta</taxon>
        <taxon>core chlorophytes</taxon>
        <taxon>Chlorophyceae</taxon>
        <taxon>CS clade</taxon>
        <taxon>Chlamydomonadales</taxon>
        <taxon>Chlamydomonadaceae</taxon>
        <taxon>Chlamydomonas</taxon>
    </lineage>
</organism>
<keyword evidence="2" id="KW-1185">Reference proteome</keyword>
<dbReference type="OrthoDB" id="533114at2759"/>
<name>A0A835SQP2_CHLIN</name>
<accession>A0A835SQP2</accession>
<sequence>MRRHATTLSRARTLGAPSPATCRTALRGSVAVVATTPIAASRRGSSRYSRGGGGSSTTGRGRLQVVAYRSELSDMLLQARAADCRAHRYAELTAAAGSMTREELATALGPLVGPRGVAFLADGVIYRRDRTRDVGQLVDALTRQHRAYEHLVYRPVVSAVNEEQGVVFSAVCFVVRNREPLFGAREATGRISQGFLIDKQSYDKRSGALVSSLVTRQLTLEERDALLPDPTAWQPTAVEEAELTAVPDVVAGPADHAYMRQIIGKWAGVWSSRSSRSSLDVLPQVLAPDVCAYDGYGLCNKPNGVLWQGPNEARAVIAATHDRYDNCNQLVSYAVSFEHKLGFHHWRANATDRGTERLEPIEGVGLIAFNKHLQIQRIYEFDMKPYPLRSPEEVAAAAAGGGGGGGYLV</sequence>
<reference evidence="1" key="1">
    <citation type="journal article" date="2020" name="bioRxiv">
        <title>Comparative genomics of Chlamydomonas.</title>
        <authorList>
            <person name="Craig R.J."/>
            <person name="Hasan A.R."/>
            <person name="Ness R.W."/>
            <person name="Keightley P.D."/>
        </authorList>
    </citation>
    <scope>NUCLEOTIDE SEQUENCE</scope>
    <source>
        <strain evidence="1">SAG 7.73</strain>
    </source>
</reference>
<gene>
    <name evidence="1" type="ORF">HXX76_010807</name>
</gene>
<evidence type="ECO:0008006" key="3">
    <source>
        <dbReference type="Google" id="ProtNLM"/>
    </source>
</evidence>
<dbReference type="Proteomes" id="UP000650467">
    <property type="component" value="Unassembled WGS sequence"/>
</dbReference>